<keyword evidence="4 6" id="KW-0067">ATP-binding</keyword>
<keyword evidence="2" id="KW-0813">Transport</keyword>
<dbReference type="InterPro" id="IPR017871">
    <property type="entry name" value="ABC_transporter-like_CS"/>
</dbReference>
<dbReference type="GO" id="GO:0016887">
    <property type="term" value="F:ATP hydrolysis activity"/>
    <property type="evidence" value="ECO:0007669"/>
    <property type="project" value="InterPro"/>
</dbReference>
<dbReference type="Proteomes" id="UP000216444">
    <property type="component" value="Unassembled WGS sequence"/>
</dbReference>
<proteinExistence type="inferred from homology"/>
<dbReference type="Pfam" id="PF00005">
    <property type="entry name" value="ABC_tran"/>
    <property type="match status" value="1"/>
</dbReference>
<evidence type="ECO:0000259" key="5">
    <source>
        <dbReference type="PROSITE" id="PS50893"/>
    </source>
</evidence>
<dbReference type="EMBL" id="MWWV01000004">
    <property type="protein sequence ID" value="OZG58490.1"/>
    <property type="molecule type" value="Genomic_DNA"/>
</dbReference>
<dbReference type="RefSeq" id="WP_094662977.1">
    <property type="nucleotide sequence ID" value="NZ_MWWV01000004.1"/>
</dbReference>
<sequence>MKQNTVMISGHDLSISYGRRRVIDHADFNISLGVTGLVGANGSGKTTLLNVLATMGSPQTGTICVNGLNIADKQGRTKIRSMMGYLPQTFDVIRGATVLDNVAYAAWAHGVAEDDMPTMVHHALKNVDLLDVTNVRAKTLSGGQRQRLGFACATAHRPKVLLLDEPTVALDESHRRQMNHVISVMGRESAIVMSSHLVEELGSFADNIMMLMNGRLYSGESGVIDNVQQCESDSVNSEDKVLL</sequence>
<comment type="caution">
    <text evidence="6">The sequence shown here is derived from an EMBL/GenBank/DDBJ whole genome shotgun (WGS) entry which is preliminary data.</text>
</comment>
<dbReference type="PROSITE" id="PS00211">
    <property type="entry name" value="ABC_TRANSPORTER_1"/>
    <property type="match status" value="1"/>
</dbReference>
<dbReference type="AlphaFoldDB" id="A0A261FH36"/>
<evidence type="ECO:0000313" key="6">
    <source>
        <dbReference type="EMBL" id="OZG58490.1"/>
    </source>
</evidence>
<comment type="similarity">
    <text evidence="1">Belongs to the ABC transporter superfamily.</text>
</comment>
<dbReference type="PANTHER" id="PTHR43335:SF2">
    <property type="entry name" value="ABC TRANSPORTER, ATP-BINDING PROTEIN"/>
    <property type="match status" value="1"/>
</dbReference>
<feature type="domain" description="ABC transporter" evidence="5">
    <location>
        <begin position="8"/>
        <end position="238"/>
    </location>
</feature>
<accession>A0A261FH36</accession>
<dbReference type="InterPro" id="IPR003439">
    <property type="entry name" value="ABC_transporter-like_ATP-bd"/>
</dbReference>
<evidence type="ECO:0000313" key="7">
    <source>
        <dbReference type="Proteomes" id="UP000216444"/>
    </source>
</evidence>
<dbReference type="SMART" id="SM00382">
    <property type="entry name" value="AAA"/>
    <property type="match status" value="1"/>
</dbReference>
<evidence type="ECO:0000256" key="3">
    <source>
        <dbReference type="ARBA" id="ARBA00022741"/>
    </source>
</evidence>
<evidence type="ECO:0000256" key="4">
    <source>
        <dbReference type="ARBA" id="ARBA00022840"/>
    </source>
</evidence>
<evidence type="ECO:0000256" key="1">
    <source>
        <dbReference type="ARBA" id="ARBA00005417"/>
    </source>
</evidence>
<gene>
    <name evidence="6" type="ORF">BTIS_0859</name>
</gene>
<dbReference type="InterPro" id="IPR027417">
    <property type="entry name" value="P-loop_NTPase"/>
</dbReference>
<dbReference type="Gene3D" id="3.40.50.300">
    <property type="entry name" value="P-loop containing nucleotide triphosphate hydrolases"/>
    <property type="match status" value="1"/>
</dbReference>
<evidence type="ECO:0000256" key="2">
    <source>
        <dbReference type="ARBA" id="ARBA00022448"/>
    </source>
</evidence>
<dbReference type="PANTHER" id="PTHR43335">
    <property type="entry name" value="ABC TRANSPORTER, ATP-BINDING PROTEIN"/>
    <property type="match status" value="1"/>
</dbReference>
<dbReference type="GO" id="GO:0005524">
    <property type="term" value="F:ATP binding"/>
    <property type="evidence" value="ECO:0007669"/>
    <property type="project" value="UniProtKB-KW"/>
</dbReference>
<dbReference type="PROSITE" id="PS50893">
    <property type="entry name" value="ABC_TRANSPORTER_2"/>
    <property type="match status" value="1"/>
</dbReference>
<reference evidence="6 7" key="1">
    <citation type="journal article" date="2017" name="BMC Genomics">
        <title>Comparative genomic and phylogenomic analyses of the Bifidobacteriaceae family.</title>
        <authorList>
            <person name="Lugli G.A."/>
            <person name="Milani C."/>
            <person name="Turroni F."/>
            <person name="Duranti S."/>
            <person name="Mancabelli L."/>
            <person name="Mangifesta M."/>
            <person name="Ferrario C."/>
            <person name="Modesto M."/>
            <person name="Mattarelli P."/>
            <person name="Jiri K."/>
            <person name="van Sinderen D."/>
            <person name="Ventura M."/>
        </authorList>
    </citation>
    <scope>NUCLEOTIDE SEQUENCE [LARGE SCALE GENOMIC DNA]</scope>
    <source>
        <strain evidence="6 7">DSM 100201</strain>
    </source>
</reference>
<name>A0A261FH36_9BIFI</name>
<dbReference type="SUPFAM" id="SSF52540">
    <property type="entry name" value="P-loop containing nucleoside triphosphate hydrolases"/>
    <property type="match status" value="1"/>
</dbReference>
<organism evidence="6 7">
    <name type="scientific">Bifidobacterium tissieri</name>
    <dbReference type="NCBI Taxonomy" id="1630162"/>
    <lineage>
        <taxon>Bacteria</taxon>
        <taxon>Bacillati</taxon>
        <taxon>Actinomycetota</taxon>
        <taxon>Actinomycetes</taxon>
        <taxon>Bifidobacteriales</taxon>
        <taxon>Bifidobacteriaceae</taxon>
        <taxon>Bifidobacterium</taxon>
    </lineage>
</organism>
<dbReference type="InterPro" id="IPR003593">
    <property type="entry name" value="AAA+_ATPase"/>
</dbReference>
<protein>
    <submittedName>
        <fullName evidence="6">ABC transporter ATP-binding protein</fullName>
    </submittedName>
</protein>
<keyword evidence="3" id="KW-0547">Nucleotide-binding</keyword>
<keyword evidence="7" id="KW-1185">Reference proteome</keyword>